<dbReference type="KEGG" id="pbm:CL52_12065"/>
<reference evidence="2 4" key="3">
    <citation type="journal article" name="Genome Announc.">
        <title>Complete Genome Sequence of Pseudomonas balearica DSM 6083T.</title>
        <authorList>
            <person name="Bennasar-Figueras A."/>
            <person name="Salva-Serra F."/>
            <person name="Jaen-Luchoro D."/>
            <person name="Segui C."/>
            <person name="Aliaga F."/>
            <person name="Busquets A."/>
            <person name="Gomila M."/>
            <person name="Moore E.R."/>
            <person name="Lalucat J."/>
        </authorList>
    </citation>
    <scope>NUCLEOTIDE SEQUENCE [LARGE SCALE GENOMIC DNA]</scope>
    <source>
        <strain evidence="4">DSM 6083</strain>
        <strain evidence="2">DSM6083</strain>
    </source>
</reference>
<sequence length="71" mass="7810">MASEDSKRDPIIPGRPELPGRGRTDLEPSDEAGIDELPDNDGALPHGRRRNEQLPDTDPDNAERDGVINPR</sequence>
<feature type="compositionally biased region" description="Acidic residues" evidence="1">
    <location>
        <begin position="27"/>
        <end position="39"/>
    </location>
</feature>
<evidence type="ECO:0000313" key="5">
    <source>
        <dbReference type="Proteomes" id="UP000182276"/>
    </source>
</evidence>
<evidence type="ECO:0000256" key="1">
    <source>
        <dbReference type="SAM" id="MobiDB-lite"/>
    </source>
</evidence>
<reference evidence="4" key="1">
    <citation type="submission" date="2014-03" db="EMBL/GenBank/DDBJ databases">
        <title>Complete genome of Pseudomonas balearica DSM 6083T, a sewage water isolate from an enrichment with 2-methylnaphthalene.</title>
        <authorList>
            <person name="Salva-Serra F."/>
            <person name="Jaen-Luchoro D."/>
            <person name="Busquets A."/>
            <person name="Pena A."/>
            <person name="Gomila M."/>
            <person name="Bosch R."/>
            <person name="Nogales B."/>
            <person name="Garcia-Valdes E."/>
            <person name="Lalucat J."/>
            <person name="Bennasar A."/>
        </authorList>
    </citation>
    <scope>NUCLEOTIDE SEQUENCE [LARGE SCALE GENOMIC DNA]</scope>
    <source>
        <strain evidence="4">DSM 6083</strain>
    </source>
</reference>
<protein>
    <submittedName>
        <fullName evidence="2">Uncharacterized protein</fullName>
    </submittedName>
</protein>
<reference evidence="3 5" key="2">
    <citation type="submission" date="2016-10" db="EMBL/GenBank/DDBJ databases">
        <authorList>
            <person name="Varghese N."/>
            <person name="Submissions S."/>
        </authorList>
    </citation>
    <scope>NUCLEOTIDE SEQUENCE [LARGE SCALE GENOMIC DNA]</scope>
    <source>
        <strain evidence="3 5">DSM 6083</strain>
    </source>
</reference>
<dbReference type="GeneID" id="77260638"/>
<accession>A0A8D4C331</accession>
<proteinExistence type="predicted"/>
<dbReference type="Proteomes" id="UP000182276">
    <property type="component" value="Unassembled WGS sequence"/>
</dbReference>
<gene>
    <name evidence="2" type="ORF">CL52_12065</name>
    <name evidence="3" type="ORF">SAMN05660875_105326</name>
</gene>
<organism evidence="2 4">
    <name type="scientific">Stutzerimonas balearica DSM 6083</name>
    <dbReference type="NCBI Taxonomy" id="1123016"/>
    <lineage>
        <taxon>Bacteria</taxon>
        <taxon>Pseudomonadati</taxon>
        <taxon>Pseudomonadota</taxon>
        <taxon>Gammaproteobacteria</taxon>
        <taxon>Pseudomonadales</taxon>
        <taxon>Pseudomonadaceae</taxon>
        <taxon>Stutzerimonas</taxon>
    </lineage>
</organism>
<evidence type="ECO:0000313" key="4">
    <source>
        <dbReference type="Proteomes" id="UP000031271"/>
    </source>
</evidence>
<dbReference type="EMBL" id="CP007511">
    <property type="protein sequence ID" value="AJE15730.1"/>
    <property type="molecule type" value="Genomic_DNA"/>
</dbReference>
<evidence type="ECO:0000313" key="3">
    <source>
        <dbReference type="EMBL" id="SDM51465.1"/>
    </source>
</evidence>
<name>A0A8D4C331_9GAMM</name>
<feature type="region of interest" description="Disordered" evidence="1">
    <location>
        <begin position="1"/>
        <end position="71"/>
    </location>
</feature>
<evidence type="ECO:0000313" key="2">
    <source>
        <dbReference type="EMBL" id="AJE15730.1"/>
    </source>
</evidence>
<feature type="compositionally biased region" description="Basic and acidic residues" evidence="1">
    <location>
        <begin position="61"/>
        <end position="71"/>
    </location>
</feature>
<dbReference type="EMBL" id="FNHO01000005">
    <property type="protein sequence ID" value="SDM51465.1"/>
    <property type="molecule type" value="Genomic_DNA"/>
</dbReference>
<feature type="compositionally biased region" description="Basic and acidic residues" evidence="1">
    <location>
        <begin position="1"/>
        <end position="10"/>
    </location>
</feature>
<keyword evidence="5" id="KW-1185">Reference proteome</keyword>
<dbReference type="RefSeq" id="WP_043220829.1">
    <property type="nucleotide sequence ID" value="NZ_CP007511.1"/>
</dbReference>
<dbReference type="Proteomes" id="UP000031271">
    <property type="component" value="Chromosome"/>
</dbReference>
<dbReference type="AlphaFoldDB" id="A0A8D4C331"/>